<reference evidence="2" key="1">
    <citation type="journal article" date="2020" name="Phytopathology">
        <title>Genome sequence of the chestnut blight fungus Cryphonectria parasitica EP155: A fundamental resource for an archetypical invasive plant pathogen.</title>
        <authorList>
            <person name="Crouch J.A."/>
            <person name="Dawe A."/>
            <person name="Aerts A."/>
            <person name="Barry K."/>
            <person name="Churchill A.C.L."/>
            <person name="Grimwood J."/>
            <person name="Hillman B."/>
            <person name="Milgroom M.G."/>
            <person name="Pangilinan J."/>
            <person name="Smith M."/>
            <person name="Salamov A."/>
            <person name="Schmutz J."/>
            <person name="Yadav J."/>
            <person name="Grigoriev I.V."/>
            <person name="Nuss D."/>
        </authorList>
    </citation>
    <scope>NUCLEOTIDE SEQUENCE</scope>
    <source>
        <strain evidence="2">EP155</strain>
    </source>
</reference>
<accession>A0A9P4YBY5</accession>
<dbReference type="InterPro" id="IPR052895">
    <property type="entry name" value="HetReg/Transcr_Mod"/>
</dbReference>
<dbReference type="Proteomes" id="UP000803844">
    <property type="component" value="Unassembled WGS sequence"/>
</dbReference>
<evidence type="ECO:0000313" key="2">
    <source>
        <dbReference type="EMBL" id="KAF3770551.1"/>
    </source>
</evidence>
<feature type="non-terminal residue" evidence="2">
    <location>
        <position position="76"/>
    </location>
</feature>
<dbReference type="RefSeq" id="XP_040781512.1">
    <property type="nucleotide sequence ID" value="XM_040916002.1"/>
</dbReference>
<name>A0A9P4YBY5_CRYP1</name>
<dbReference type="AlphaFoldDB" id="A0A9P4YBY5"/>
<dbReference type="InterPro" id="IPR010730">
    <property type="entry name" value="HET"/>
</dbReference>
<dbReference type="GeneID" id="63833131"/>
<proteinExistence type="predicted"/>
<dbReference type="Pfam" id="PF06985">
    <property type="entry name" value="HET"/>
    <property type="match status" value="1"/>
</dbReference>
<feature type="domain" description="Heterokaryon incompatibility" evidence="1">
    <location>
        <begin position="7"/>
        <end position="76"/>
    </location>
</feature>
<sequence length="76" mass="8512">KEGVPRYATITINGKTLAITTNLKEALWQARLTDRPRALWTDSVCINQRDEAEKAQQVGLMGRIYKMSSCTLICLG</sequence>
<dbReference type="OrthoDB" id="5242193at2759"/>
<dbReference type="PANTHER" id="PTHR24148:SF64">
    <property type="entry name" value="HETEROKARYON INCOMPATIBILITY DOMAIN-CONTAINING PROTEIN"/>
    <property type="match status" value="1"/>
</dbReference>
<dbReference type="PANTHER" id="PTHR24148">
    <property type="entry name" value="ANKYRIN REPEAT DOMAIN-CONTAINING PROTEIN 39 HOMOLOG-RELATED"/>
    <property type="match status" value="1"/>
</dbReference>
<evidence type="ECO:0000259" key="1">
    <source>
        <dbReference type="Pfam" id="PF06985"/>
    </source>
</evidence>
<comment type="caution">
    <text evidence="2">The sequence shown here is derived from an EMBL/GenBank/DDBJ whole genome shotgun (WGS) entry which is preliminary data.</text>
</comment>
<feature type="non-terminal residue" evidence="2">
    <location>
        <position position="1"/>
    </location>
</feature>
<protein>
    <submittedName>
        <fullName evidence="2">HET-domain-containing protein</fullName>
    </submittedName>
</protein>
<keyword evidence="3" id="KW-1185">Reference proteome</keyword>
<dbReference type="EMBL" id="MU032344">
    <property type="protein sequence ID" value="KAF3770551.1"/>
    <property type="molecule type" value="Genomic_DNA"/>
</dbReference>
<evidence type="ECO:0000313" key="3">
    <source>
        <dbReference type="Proteomes" id="UP000803844"/>
    </source>
</evidence>
<organism evidence="2 3">
    <name type="scientific">Cryphonectria parasitica (strain ATCC 38755 / EP155)</name>
    <dbReference type="NCBI Taxonomy" id="660469"/>
    <lineage>
        <taxon>Eukaryota</taxon>
        <taxon>Fungi</taxon>
        <taxon>Dikarya</taxon>
        <taxon>Ascomycota</taxon>
        <taxon>Pezizomycotina</taxon>
        <taxon>Sordariomycetes</taxon>
        <taxon>Sordariomycetidae</taxon>
        <taxon>Diaporthales</taxon>
        <taxon>Cryphonectriaceae</taxon>
        <taxon>Cryphonectria-Endothia species complex</taxon>
        <taxon>Cryphonectria</taxon>
    </lineage>
</organism>
<gene>
    <name evidence="2" type="ORF">M406DRAFT_234870</name>
</gene>